<evidence type="ECO:0000256" key="2">
    <source>
        <dbReference type="SAM" id="MobiDB-lite"/>
    </source>
</evidence>
<evidence type="ECO:0000256" key="1">
    <source>
        <dbReference type="SAM" id="Coils"/>
    </source>
</evidence>
<organism evidence="3 4">
    <name type="scientific">Candida theae</name>
    <dbReference type="NCBI Taxonomy" id="1198502"/>
    <lineage>
        <taxon>Eukaryota</taxon>
        <taxon>Fungi</taxon>
        <taxon>Dikarya</taxon>
        <taxon>Ascomycota</taxon>
        <taxon>Saccharomycotina</taxon>
        <taxon>Pichiomycetes</taxon>
        <taxon>Debaryomycetaceae</taxon>
        <taxon>Candida/Lodderomyces clade</taxon>
        <taxon>Candida</taxon>
    </lineage>
</organism>
<evidence type="ECO:0000313" key="4">
    <source>
        <dbReference type="Proteomes" id="UP001204833"/>
    </source>
</evidence>
<proteinExistence type="predicted"/>
<feature type="region of interest" description="Disordered" evidence="2">
    <location>
        <begin position="139"/>
        <end position="187"/>
    </location>
</feature>
<dbReference type="EMBL" id="JAIHNG010000162">
    <property type="protein sequence ID" value="KAI5949809.1"/>
    <property type="molecule type" value="Genomic_DNA"/>
</dbReference>
<feature type="compositionally biased region" description="Basic and acidic residues" evidence="2">
    <location>
        <begin position="82"/>
        <end position="96"/>
    </location>
</feature>
<dbReference type="AlphaFoldDB" id="A0AAD5BBH5"/>
<comment type="caution">
    <text evidence="3">The sequence shown here is derived from an EMBL/GenBank/DDBJ whole genome shotgun (WGS) entry which is preliminary data.</text>
</comment>
<name>A0AAD5BBH5_9ASCO</name>
<sequence>MSDLLDKYRSSRRAGADISARASSPSRSSLYPRLSSLDREKYSSDRYNNTPSTTSRLRYPQSAERAPSESSFTSKYKLYSDAVKESESSISDRLKPDSSFTARSKSNGLDEYRSESKRYTRNYELDGLKKNLEAKYGLGSTRDETDRNSRLFGSPANSRRSRNELGGRSSNVSHTARDKYRITKPSIESPRSGGFLSRIFTYFTSNEHTDDNDTSHPSSFFEKPRVKKVSFSDSIKREDDFDEVDDVVTRAREKERTLVLENYRNLEQEHKKVLLLLEEIELENKELKSELSKVHDTYTAKLDEIENDLFDKNVVADQLRINSDRKHTEEINSLKSAQEQEISRLQKSHERELAQLKSVHEEETRLQKDENSKLQKKIRELDEKLFDTGFELKQVKRDLDIQVRKNHEMQVEMSLRDRFRAAKLPADEVNEYFIKSSRIEQKIEALRRVAETPSSSKPQQFTKTETNIEENLKTLEKMTKSFQFTELDDCEKYYESAHRFLSDSSNKAEEIISQLEQDDQSSSSQILTQYLTLKRLNELGYKLSSVKELINDCKVLKEFKDSDVDVNDIYLRVRSELF</sequence>
<dbReference type="Proteomes" id="UP001204833">
    <property type="component" value="Unassembled WGS sequence"/>
</dbReference>
<feature type="compositionally biased region" description="Polar residues" evidence="2">
    <location>
        <begin position="45"/>
        <end position="56"/>
    </location>
</feature>
<protein>
    <submittedName>
        <fullName evidence="3">Uncharacterized protein</fullName>
    </submittedName>
</protein>
<dbReference type="GeneID" id="76152676"/>
<feature type="compositionally biased region" description="Polar residues" evidence="2">
    <location>
        <begin position="98"/>
        <end position="107"/>
    </location>
</feature>
<feature type="coiled-coil region" evidence="1">
    <location>
        <begin position="335"/>
        <end position="384"/>
    </location>
</feature>
<reference evidence="3 4" key="1">
    <citation type="journal article" date="2022" name="DNA Res.">
        <title>Genome analysis of five recently described species of the CUG-Ser clade uncovers Candida theae as a new hybrid lineage with pathogenic potential in the Candida parapsilosis species complex.</title>
        <authorList>
            <person name="Mixao V."/>
            <person name="Del Olmo V."/>
            <person name="Hegedusova E."/>
            <person name="Saus E."/>
            <person name="Pryszcz L."/>
            <person name="Cillingova A."/>
            <person name="Nosek J."/>
            <person name="Gabaldon T."/>
        </authorList>
    </citation>
    <scope>NUCLEOTIDE SEQUENCE [LARGE SCALE GENOMIC DNA]</scope>
    <source>
        <strain evidence="3 4">CBS 12239</strain>
    </source>
</reference>
<feature type="coiled-coil region" evidence="1">
    <location>
        <begin position="263"/>
        <end position="308"/>
    </location>
</feature>
<gene>
    <name evidence="3" type="ORF">KGF57_004632</name>
</gene>
<feature type="region of interest" description="Disordered" evidence="2">
    <location>
        <begin position="1"/>
        <end position="114"/>
    </location>
</feature>
<keyword evidence="1" id="KW-0175">Coiled coil</keyword>
<dbReference type="RefSeq" id="XP_051606964.1">
    <property type="nucleotide sequence ID" value="XM_051754162.1"/>
</dbReference>
<keyword evidence="4" id="KW-1185">Reference proteome</keyword>
<evidence type="ECO:0000313" key="3">
    <source>
        <dbReference type="EMBL" id="KAI5949809.1"/>
    </source>
</evidence>
<feature type="compositionally biased region" description="Low complexity" evidence="2">
    <location>
        <begin position="19"/>
        <end position="35"/>
    </location>
</feature>
<accession>A0AAD5BBH5</accession>